<keyword evidence="7 11" id="KW-0067">ATP-binding</keyword>
<keyword evidence="6 11" id="KW-0547">Nucleotide-binding</keyword>
<dbReference type="InterPro" id="IPR036565">
    <property type="entry name" value="Mur-like_cat_sf"/>
</dbReference>
<dbReference type="InterPro" id="IPR001645">
    <property type="entry name" value="Folylpolyglutamate_synth"/>
</dbReference>
<evidence type="ECO:0000256" key="5">
    <source>
        <dbReference type="ARBA" id="ARBA00022723"/>
    </source>
</evidence>
<dbReference type="GO" id="GO:0008841">
    <property type="term" value="F:dihydrofolate synthase activity"/>
    <property type="evidence" value="ECO:0007669"/>
    <property type="project" value="TreeGrafter"/>
</dbReference>
<evidence type="ECO:0000256" key="1">
    <source>
        <dbReference type="ARBA" id="ARBA00001946"/>
    </source>
</evidence>
<name>A0A4D7CV90_9ENTE</name>
<evidence type="ECO:0000256" key="3">
    <source>
        <dbReference type="ARBA" id="ARBA00013025"/>
    </source>
</evidence>
<keyword evidence="8" id="KW-0460">Magnesium</keyword>
<dbReference type="Gene3D" id="3.90.190.20">
    <property type="entry name" value="Mur ligase, C-terminal domain"/>
    <property type="match status" value="1"/>
</dbReference>
<comment type="cofactor">
    <cofactor evidence="1">
        <name>Mg(2+)</name>
        <dbReference type="ChEBI" id="CHEBI:18420"/>
    </cofactor>
</comment>
<protein>
    <recommendedName>
        <fullName evidence="3">tetrahydrofolate synthase</fullName>
        <ecNumber evidence="3">6.3.2.17</ecNumber>
    </recommendedName>
    <alternativeName>
        <fullName evidence="9">Tetrahydrofolylpolyglutamate synthase</fullName>
    </alternativeName>
</protein>
<dbReference type="EMBL" id="CP039712">
    <property type="protein sequence ID" value="QCI87092.1"/>
    <property type="molecule type" value="Genomic_DNA"/>
</dbReference>
<dbReference type="GO" id="GO:0004326">
    <property type="term" value="F:tetrahydrofolylpolyglutamate synthase activity"/>
    <property type="evidence" value="ECO:0007669"/>
    <property type="project" value="UniProtKB-EC"/>
</dbReference>
<dbReference type="NCBIfam" id="TIGR01499">
    <property type="entry name" value="folC"/>
    <property type="match status" value="1"/>
</dbReference>
<dbReference type="InterPro" id="IPR013221">
    <property type="entry name" value="Mur_ligase_cen"/>
</dbReference>
<dbReference type="Proteomes" id="UP000298615">
    <property type="component" value="Chromosome"/>
</dbReference>
<evidence type="ECO:0000259" key="13">
    <source>
        <dbReference type="Pfam" id="PF08245"/>
    </source>
</evidence>
<reference evidence="14 15" key="1">
    <citation type="submission" date="2019-04" db="EMBL/GenBank/DDBJ databases">
        <title>Vagococcus sp. nov., isolated from faeces of yaks (Bos grunniens).</title>
        <authorList>
            <person name="Ge Y."/>
        </authorList>
    </citation>
    <scope>NUCLEOTIDE SEQUENCE [LARGE SCALE GENOMIC DNA]</scope>
    <source>
        <strain evidence="14 15">MN-17</strain>
    </source>
</reference>
<accession>A0A4D7CV90</accession>
<dbReference type="FunFam" id="3.40.1190.10:FF:000011">
    <property type="entry name" value="Folylpolyglutamate synthase/dihydrofolate synthase"/>
    <property type="match status" value="1"/>
</dbReference>
<evidence type="ECO:0000256" key="4">
    <source>
        <dbReference type="ARBA" id="ARBA00022598"/>
    </source>
</evidence>
<evidence type="ECO:0000256" key="6">
    <source>
        <dbReference type="ARBA" id="ARBA00022741"/>
    </source>
</evidence>
<gene>
    <name evidence="14" type="ORF">FA707_08975</name>
</gene>
<keyword evidence="15" id="KW-1185">Reference proteome</keyword>
<feature type="domain" description="Mur ligase C-terminal" evidence="12">
    <location>
        <begin position="295"/>
        <end position="411"/>
    </location>
</feature>
<evidence type="ECO:0000256" key="8">
    <source>
        <dbReference type="ARBA" id="ARBA00022842"/>
    </source>
</evidence>
<dbReference type="RefSeq" id="WP_136953914.1">
    <property type="nucleotide sequence ID" value="NZ_CP039712.1"/>
</dbReference>
<sequence length="429" mass="47575">MTYEEALLWIHNRLKFGSRPGLIRVEALLERIGNPHVGLPIVHIGGTNGKGSTVAFLRGLLEGQGLRVGTFTSPFITTFNERISINQQPISDESLIRLVERVKPLAEEMDQNTEIAGITEFELITVLMFLHFKEQQVDVALVEVGLGGLLDSTNVIVDPLATAITTIGLDHMDILGDTLEKIAVQKAGIIKPHAPVIIGDLPIEARDVMIDVARNKEAPAFIFDESYGYQELGGAGFEFWTGESRLQLTQPLIGHHQFHNASVALMTYFAIAPQLGLSQDQTLLQSALDKVRWPGRMEVMSHEPLIVIDGAHNEPAVKVLVDNIQRDFVDKKVTILFAAINTKDISSMLTMLREAVDNRLYMTTFDYPSAVPISKYVDKFPSEQLHADWPTAFETLKGELSPDDVLIVTGSLYFISQVRDYITKSEGNT</sequence>
<dbReference type="PROSITE" id="PS01011">
    <property type="entry name" value="FOLYLPOLYGLU_SYNT_1"/>
    <property type="match status" value="1"/>
</dbReference>
<evidence type="ECO:0000256" key="7">
    <source>
        <dbReference type="ARBA" id="ARBA00022840"/>
    </source>
</evidence>
<dbReference type="PROSITE" id="PS01012">
    <property type="entry name" value="FOLYLPOLYGLU_SYNT_2"/>
    <property type="match status" value="1"/>
</dbReference>
<dbReference type="Pfam" id="PF08245">
    <property type="entry name" value="Mur_ligase_M"/>
    <property type="match status" value="1"/>
</dbReference>
<keyword evidence="4 11" id="KW-0436">Ligase</keyword>
<dbReference type="GO" id="GO:0046872">
    <property type="term" value="F:metal ion binding"/>
    <property type="evidence" value="ECO:0007669"/>
    <property type="project" value="UniProtKB-KW"/>
</dbReference>
<dbReference type="AlphaFoldDB" id="A0A4D7CV90"/>
<dbReference type="GO" id="GO:0005737">
    <property type="term" value="C:cytoplasm"/>
    <property type="evidence" value="ECO:0007669"/>
    <property type="project" value="TreeGrafter"/>
</dbReference>
<evidence type="ECO:0000256" key="10">
    <source>
        <dbReference type="ARBA" id="ARBA00047493"/>
    </source>
</evidence>
<comment type="catalytic activity">
    <reaction evidence="10">
        <text>(6S)-5,6,7,8-tetrahydrofolyl-(gamma-L-Glu)(n) + L-glutamate + ATP = (6S)-5,6,7,8-tetrahydrofolyl-(gamma-L-Glu)(n+1) + ADP + phosphate + H(+)</text>
        <dbReference type="Rhea" id="RHEA:10580"/>
        <dbReference type="Rhea" id="RHEA-COMP:14738"/>
        <dbReference type="Rhea" id="RHEA-COMP:14740"/>
        <dbReference type="ChEBI" id="CHEBI:15378"/>
        <dbReference type="ChEBI" id="CHEBI:29985"/>
        <dbReference type="ChEBI" id="CHEBI:30616"/>
        <dbReference type="ChEBI" id="CHEBI:43474"/>
        <dbReference type="ChEBI" id="CHEBI:141005"/>
        <dbReference type="ChEBI" id="CHEBI:456216"/>
        <dbReference type="EC" id="6.3.2.17"/>
    </reaction>
</comment>
<dbReference type="SUPFAM" id="SSF53623">
    <property type="entry name" value="MurD-like peptide ligases, catalytic domain"/>
    <property type="match status" value="1"/>
</dbReference>
<proteinExistence type="inferred from homology"/>
<dbReference type="Gene3D" id="3.40.1190.10">
    <property type="entry name" value="Mur-like, catalytic domain"/>
    <property type="match status" value="1"/>
</dbReference>
<dbReference type="EC" id="6.3.2.17" evidence="3"/>
<evidence type="ECO:0000256" key="11">
    <source>
        <dbReference type="PIRNR" id="PIRNR001563"/>
    </source>
</evidence>
<keyword evidence="5" id="KW-0479">Metal-binding</keyword>
<dbReference type="KEGG" id="vao:FA707_08975"/>
<dbReference type="Pfam" id="PF02875">
    <property type="entry name" value="Mur_ligase_C"/>
    <property type="match status" value="1"/>
</dbReference>
<dbReference type="PANTHER" id="PTHR11136:SF0">
    <property type="entry name" value="DIHYDROFOLATE SYNTHETASE-RELATED"/>
    <property type="match status" value="1"/>
</dbReference>
<dbReference type="SUPFAM" id="SSF53244">
    <property type="entry name" value="MurD-like peptide ligases, peptide-binding domain"/>
    <property type="match status" value="1"/>
</dbReference>
<evidence type="ECO:0000256" key="2">
    <source>
        <dbReference type="ARBA" id="ARBA00008276"/>
    </source>
</evidence>
<comment type="similarity">
    <text evidence="2 11">Belongs to the folylpolyglutamate synthase family.</text>
</comment>
<evidence type="ECO:0000313" key="15">
    <source>
        <dbReference type="Proteomes" id="UP000298615"/>
    </source>
</evidence>
<dbReference type="InterPro" id="IPR036615">
    <property type="entry name" value="Mur_ligase_C_dom_sf"/>
</dbReference>
<evidence type="ECO:0000259" key="12">
    <source>
        <dbReference type="Pfam" id="PF02875"/>
    </source>
</evidence>
<dbReference type="GO" id="GO:0005524">
    <property type="term" value="F:ATP binding"/>
    <property type="evidence" value="ECO:0007669"/>
    <property type="project" value="UniProtKB-KW"/>
</dbReference>
<dbReference type="PANTHER" id="PTHR11136">
    <property type="entry name" value="FOLYLPOLYGLUTAMATE SYNTHASE-RELATED"/>
    <property type="match status" value="1"/>
</dbReference>
<dbReference type="PIRSF" id="PIRSF001563">
    <property type="entry name" value="Folylpolyglu_synth"/>
    <property type="match status" value="1"/>
</dbReference>
<evidence type="ECO:0000256" key="9">
    <source>
        <dbReference type="ARBA" id="ARBA00030592"/>
    </source>
</evidence>
<evidence type="ECO:0000313" key="14">
    <source>
        <dbReference type="EMBL" id="QCI87092.1"/>
    </source>
</evidence>
<dbReference type="InterPro" id="IPR018109">
    <property type="entry name" value="Folylpolyglutamate_synth_CS"/>
</dbReference>
<dbReference type="InterPro" id="IPR004101">
    <property type="entry name" value="Mur_ligase_C"/>
</dbReference>
<feature type="domain" description="Mur ligase central" evidence="13">
    <location>
        <begin position="44"/>
        <end position="266"/>
    </location>
</feature>
<organism evidence="14 15">
    <name type="scientific">Vagococcus zengguangii</name>
    <dbReference type="NCBI Taxonomy" id="2571750"/>
    <lineage>
        <taxon>Bacteria</taxon>
        <taxon>Bacillati</taxon>
        <taxon>Bacillota</taxon>
        <taxon>Bacilli</taxon>
        <taxon>Lactobacillales</taxon>
        <taxon>Enterococcaceae</taxon>
        <taxon>Vagococcus</taxon>
    </lineage>
</organism>